<dbReference type="InterPro" id="IPR043129">
    <property type="entry name" value="ATPase_NBD"/>
</dbReference>
<dbReference type="InterPro" id="IPR050273">
    <property type="entry name" value="GppA/Ppx_hydrolase"/>
</dbReference>
<gene>
    <name evidence="2" type="ORF">CCAX7_34370</name>
</gene>
<dbReference type="AlphaFoldDB" id="A0A402CYB8"/>
<dbReference type="CDD" id="cd24006">
    <property type="entry name" value="ASKHA_NBD_PPX_GppA"/>
    <property type="match status" value="1"/>
</dbReference>
<dbReference type="Gene3D" id="3.30.420.150">
    <property type="entry name" value="Exopolyphosphatase. Domain 2"/>
    <property type="match status" value="1"/>
</dbReference>
<dbReference type="PANTHER" id="PTHR30005">
    <property type="entry name" value="EXOPOLYPHOSPHATASE"/>
    <property type="match status" value="1"/>
</dbReference>
<dbReference type="InterPro" id="IPR048950">
    <property type="entry name" value="Ppx_GppA_C"/>
</dbReference>
<proteinExistence type="inferred from homology"/>
<dbReference type="EMBL" id="AP025739">
    <property type="protein sequence ID" value="BDI31386.1"/>
    <property type="molecule type" value="Genomic_DNA"/>
</dbReference>
<evidence type="ECO:0000313" key="2">
    <source>
        <dbReference type="EMBL" id="BDI31386.1"/>
    </source>
</evidence>
<sequence length="570" mass="62231">MAAFAGQMYSGQSPPGTLLASHTLSLTAARTECYDIHHMRIFAAMDIGTNSIRLAVVELQEGLAWNVLASQKQVVRLGEGEFDETSKNRSKKAGAEPRHKLTDEAIARGALVCARFAEVARGYGATEIVALATAAAREAENRDEFVDQVRELADLDVRVISGQEEARLIYLGVSSGVDLPANKKALFIDIGGGSTELIVGDSSRFYYLDSLKLGAIRLTSGFVADPTRPVTPANWALLQREVQSALAPAARAIAAEGFSVMYGSSGTATNLAEIAAHASGAAIPTSFRNHEFLLTDLQAITKRLCALPMDQRRRVPGINPERADIIIGGAAILQTVMETVGATSIRISDRGLREGIVVDHLRREAGGATLQEAVGARRGSIQQLMRATNVDEAHALHIVRLSLRLFDQWKALGLHDYGRSRELLEYAALLHDCGFFISHTDHQQHSYYIIRHSELLGFNDREVEIMACLALYHRKSVPRLKHPTFANLDAKTRRLVKTLSCALRLAEALDRGHLAQVKDVRCERLAKPDRIRMTLVSSSDAQLEFWAALAQAPAFEKTFGLPLDVQVASA</sequence>
<dbReference type="Gene3D" id="1.10.3210.10">
    <property type="entry name" value="Hypothetical protein af1432"/>
    <property type="match status" value="1"/>
</dbReference>
<dbReference type="Gene3D" id="3.30.420.40">
    <property type="match status" value="1"/>
</dbReference>
<dbReference type="PANTHER" id="PTHR30005:SF0">
    <property type="entry name" value="RETROGRADE REGULATION PROTEIN 2"/>
    <property type="match status" value="1"/>
</dbReference>
<dbReference type="InterPro" id="IPR003607">
    <property type="entry name" value="HD/PDEase_dom"/>
</dbReference>
<dbReference type="KEGG" id="ccot:CCAX7_34370"/>
<dbReference type="SUPFAM" id="SSF53067">
    <property type="entry name" value="Actin-like ATPase domain"/>
    <property type="match status" value="2"/>
</dbReference>
<accession>A0A402CYB8</accession>
<evidence type="ECO:0000256" key="1">
    <source>
        <dbReference type="ARBA" id="ARBA00007125"/>
    </source>
</evidence>
<dbReference type="SUPFAM" id="SSF109604">
    <property type="entry name" value="HD-domain/PDEase-like"/>
    <property type="match status" value="1"/>
</dbReference>
<protein>
    <submittedName>
        <fullName evidence="2">Metal-dependent phosphohydrolase</fullName>
    </submittedName>
</protein>
<dbReference type="InterPro" id="IPR003695">
    <property type="entry name" value="Ppx_GppA_N"/>
</dbReference>
<evidence type="ECO:0000313" key="3">
    <source>
        <dbReference type="Proteomes" id="UP000287394"/>
    </source>
</evidence>
<dbReference type="Pfam" id="PF21447">
    <property type="entry name" value="Ppx-GppA_III"/>
    <property type="match status" value="1"/>
</dbReference>
<dbReference type="Pfam" id="PF02541">
    <property type="entry name" value="Ppx-GppA"/>
    <property type="match status" value="1"/>
</dbReference>
<organism evidence="2 3">
    <name type="scientific">Capsulimonas corticalis</name>
    <dbReference type="NCBI Taxonomy" id="2219043"/>
    <lineage>
        <taxon>Bacteria</taxon>
        <taxon>Bacillati</taxon>
        <taxon>Armatimonadota</taxon>
        <taxon>Armatimonadia</taxon>
        <taxon>Capsulimonadales</taxon>
        <taxon>Capsulimonadaceae</taxon>
        <taxon>Capsulimonas</taxon>
    </lineage>
</organism>
<dbReference type="CDD" id="cd00077">
    <property type="entry name" value="HDc"/>
    <property type="match status" value="1"/>
</dbReference>
<comment type="similarity">
    <text evidence="1">Belongs to the GppA/Ppx family.</text>
</comment>
<dbReference type="Proteomes" id="UP000287394">
    <property type="component" value="Chromosome"/>
</dbReference>
<keyword evidence="3" id="KW-1185">Reference proteome</keyword>
<name>A0A402CYB8_9BACT</name>
<reference evidence="2 3" key="1">
    <citation type="journal article" date="2019" name="Int. J. Syst. Evol. Microbiol.">
        <title>Capsulimonas corticalis gen. nov., sp. nov., an aerobic capsulated bacterium, of a novel bacterial order, Capsulimonadales ord. nov., of the class Armatimonadia of the phylum Armatimonadetes.</title>
        <authorList>
            <person name="Li J."/>
            <person name="Kudo C."/>
            <person name="Tonouchi A."/>
        </authorList>
    </citation>
    <scope>NUCLEOTIDE SEQUENCE [LARGE SCALE GENOMIC DNA]</scope>
    <source>
        <strain evidence="2 3">AX-7</strain>
    </source>
</reference>